<dbReference type="PANTHER" id="PTHR12143">
    <property type="entry name" value="PEPTIDE N-GLYCANASE PNGASE -RELATED"/>
    <property type="match status" value="1"/>
</dbReference>
<dbReference type="InterPro" id="IPR002931">
    <property type="entry name" value="Transglutaminase-like"/>
</dbReference>
<evidence type="ECO:0000256" key="5">
    <source>
        <dbReference type="ARBA" id="ARBA00012158"/>
    </source>
</evidence>
<evidence type="ECO:0000256" key="13">
    <source>
        <dbReference type="PROSITE-ProRule" id="PRU00731"/>
    </source>
</evidence>
<evidence type="ECO:0000256" key="8">
    <source>
        <dbReference type="ARBA" id="ARBA00022723"/>
    </source>
</evidence>
<evidence type="ECO:0000256" key="2">
    <source>
        <dbReference type="ARBA" id="ARBA00001947"/>
    </source>
</evidence>
<dbReference type="InterPro" id="IPR006588">
    <property type="entry name" value="Peptide_N_glycanase_PAW_dom"/>
</dbReference>
<evidence type="ECO:0000256" key="1">
    <source>
        <dbReference type="ARBA" id="ARBA00001650"/>
    </source>
</evidence>
<keyword evidence="9" id="KW-0378">Hydrolase</keyword>
<evidence type="ECO:0000313" key="16">
    <source>
        <dbReference type="Proteomes" id="UP000594454"/>
    </source>
</evidence>
<dbReference type="InterPro" id="IPR008979">
    <property type="entry name" value="Galactose-bd-like_sf"/>
</dbReference>
<dbReference type="InterPro" id="IPR050883">
    <property type="entry name" value="PNGase"/>
</dbReference>
<dbReference type="EMBL" id="LR899009">
    <property type="protein sequence ID" value="CAD7078675.1"/>
    <property type="molecule type" value="Genomic_DNA"/>
</dbReference>
<evidence type="ECO:0000256" key="10">
    <source>
        <dbReference type="ARBA" id="ARBA00022833"/>
    </source>
</evidence>
<evidence type="ECO:0000256" key="12">
    <source>
        <dbReference type="ARBA" id="ARBA00032901"/>
    </source>
</evidence>
<dbReference type="Gene3D" id="2.20.25.10">
    <property type="match status" value="1"/>
</dbReference>
<dbReference type="EC" id="3.5.1.52" evidence="5"/>
<evidence type="ECO:0000256" key="6">
    <source>
        <dbReference type="ARBA" id="ARBA00018546"/>
    </source>
</evidence>
<gene>
    <name evidence="15" type="ORF">HERILL_LOCUS1930</name>
</gene>
<evidence type="ECO:0000256" key="3">
    <source>
        <dbReference type="ARBA" id="ARBA00004496"/>
    </source>
</evidence>
<dbReference type="PROSITE" id="PS51398">
    <property type="entry name" value="PAW"/>
    <property type="match status" value="1"/>
</dbReference>
<comment type="catalytic activity">
    <reaction evidence="1">
        <text>Hydrolysis of an N(4)-(acetyl-beta-D-glucosaminyl)asparagine residue in which the glucosamine residue may be further glycosylated, to yield a (substituted) N-acetyl-beta-D-glucosaminylamine and a peptide containing an aspartate residue.</text>
        <dbReference type="EC" id="3.5.1.52"/>
    </reaction>
</comment>
<dbReference type="FunFam" id="2.60.120.1020:FF:000001">
    <property type="entry name" value="Peptide-N(4)-(N-acetyl-beta-glucosaminyl)asparagine amidase"/>
    <property type="match status" value="1"/>
</dbReference>
<proteinExistence type="inferred from homology"/>
<comment type="cofactor">
    <cofactor evidence="2">
        <name>Zn(2+)</name>
        <dbReference type="ChEBI" id="CHEBI:29105"/>
    </cofactor>
</comment>
<dbReference type="GO" id="GO:0005634">
    <property type="term" value="C:nucleus"/>
    <property type="evidence" value="ECO:0007669"/>
    <property type="project" value="TreeGrafter"/>
</dbReference>
<dbReference type="GO" id="GO:0000224">
    <property type="term" value="F:peptide-N4-(N-acetyl-beta-glucosaminyl)asparagine amidase activity"/>
    <property type="evidence" value="ECO:0007669"/>
    <property type="project" value="UniProtKB-EC"/>
</dbReference>
<evidence type="ECO:0000256" key="11">
    <source>
        <dbReference type="ARBA" id="ARBA00024870"/>
    </source>
</evidence>
<keyword evidence="8" id="KW-0479">Metal-binding</keyword>
<feature type="domain" description="PAW" evidence="14">
    <location>
        <begin position="269"/>
        <end position="465"/>
    </location>
</feature>
<protein>
    <recommendedName>
        <fullName evidence="6">Peptide-N(4)-(N-acetyl-beta-glucosaminyl)asparagine amidase</fullName>
        <ecNumber evidence="5">3.5.1.52</ecNumber>
    </recommendedName>
    <alternativeName>
        <fullName evidence="12">Peptide:N-glycanase</fullName>
    </alternativeName>
</protein>
<comment type="function">
    <text evidence="11">Specifically deglycosylates the denatured form of N-linked glycoproteins in the cytoplasm and assists their proteasome-mediated degradation. Cleaves the beta-aspartyl-glucosamine (GlcNAc) of the glycan and the amide side chain of Asn, converting Asn to Asp. Prefers proteins containing high-mannose over those bearing complex type oligosaccharides. Can recognize misfolded proteins in the endoplasmic reticulum that are exported to the cytosol to be destroyed and deglycosylate them, while it has no activity toward native proteins. Deglycosylation is a prerequisite for subsequent proteasome-mediated degradation of some, but not all, misfolded glycoproteins.</text>
</comment>
<dbReference type="Proteomes" id="UP000594454">
    <property type="component" value="Chromosome 1"/>
</dbReference>
<dbReference type="Pfam" id="PF01841">
    <property type="entry name" value="Transglut_core"/>
    <property type="match status" value="1"/>
</dbReference>
<evidence type="ECO:0000259" key="14">
    <source>
        <dbReference type="PROSITE" id="PS51398"/>
    </source>
</evidence>
<dbReference type="Gene3D" id="2.60.120.1020">
    <property type="entry name" value="Peptide N glycanase, PAW domain"/>
    <property type="match status" value="1"/>
</dbReference>
<dbReference type="InterPro" id="IPR038680">
    <property type="entry name" value="PAW_sf"/>
</dbReference>
<accession>A0A7R8YNP5</accession>
<reference evidence="15 16" key="1">
    <citation type="submission" date="2020-11" db="EMBL/GenBank/DDBJ databases">
        <authorList>
            <person name="Wallbank WR R."/>
            <person name="Pardo Diaz C."/>
            <person name="Kozak K."/>
            <person name="Martin S."/>
            <person name="Jiggins C."/>
            <person name="Moest M."/>
            <person name="Warren A I."/>
            <person name="Generalovic N T."/>
            <person name="Byers J.R.P. K."/>
            <person name="Montejo-Kovacevich G."/>
            <person name="Yen C E."/>
        </authorList>
    </citation>
    <scope>NUCLEOTIDE SEQUENCE [LARGE SCALE GENOMIC DNA]</scope>
</reference>
<dbReference type="Pfam" id="PF04721">
    <property type="entry name" value="PAW"/>
    <property type="match status" value="1"/>
</dbReference>
<dbReference type="GO" id="GO:0046872">
    <property type="term" value="F:metal ion binding"/>
    <property type="evidence" value="ECO:0007669"/>
    <property type="project" value="UniProtKB-KW"/>
</dbReference>
<evidence type="ECO:0000313" key="15">
    <source>
        <dbReference type="EMBL" id="CAD7078675.1"/>
    </source>
</evidence>
<dbReference type="GO" id="GO:0006516">
    <property type="term" value="P:glycoprotein catabolic process"/>
    <property type="evidence" value="ECO:0007669"/>
    <property type="project" value="InterPro"/>
</dbReference>
<dbReference type="InterPro" id="IPR038765">
    <property type="entry name" value="Papain-like_cys_pep_sf"/>
</dbReference>
<dbReference type="Gene3D" id="3.10.620.30">
    <property type="match status" value="1"/>
</dbReference>
<dbReference type="SUPFAM" id="SSF54001">
    <property type="entry name" value="Cysteine proteinases"/>
    <property type="match status" value="1"/>
</dbReference>
<keyword evidence="10" id="KW-0862">Zinc</keyword>
<dbReference type="SUPFAM" id="SSF49785">
    <property type="entry name" value="Galactose-binding domain-like"/>
    <property type="match status" value="1"/>
</dbReference>
<keyword evidence="7" id="KW-0963">Cytoplasm</keyword>
<dbReference type="GO" id="GO:0005829">
    <property type="term" value="C:cytosol"/>
    <property type="evidence" value="ECO:0007669"/>
    <property type="project" value="TreeGrafter"/>
</dbReference>
<comment type="similarity">
    <text evidence="4 13">Belongs to the transglutaminase-like superfamily. PNGase family.</text>
</comment>
<dbReference type="InParanoid" id="A0A7R8YNP5"/>
<dbReference type="SMART" id="SM00613">
    <property type="entry name" value="PAW"/>
    <property type="match status" value="1"/>
</dbReference>
<evidence type="ECO:0000256" key="7">
    <source>
        <dbReference type="ARBA" id="ARBA00022490"/>
    </source>
</evidence>
<evidence type="ECO:0000256" key="4">
    <source>
        <dbReference type="ARBA" id="ARBA00009390"/>
    </source>
</evidence>
<dbReference type="OrthoDB" id="409136at2759"/>
<dbReference type="SMART" id="SM00460">
    <property type="entry name" value="TGc"/>
    <property type="match status" value="1"/>
</dbReference>
<dbReference type="PANTHER" id="PTHR12143:SF19">
    <property type="entry name" value="PEPTIDE-N(4)-(N-ACETYL-BETA-GLUCOSAMINYL)ASPARAGINE AMIDASE"/>
    <property type="match status" value="1"/>
</dbReference>
<keyword evidence="16" id="KW-1185">Reference proteome</keyword>
<organism evidence="15 16">
    <name type="scientific">Hermetia illucens</name>
    <name type="common">Black soldier fly</name>
    <dbReference type="NCBI Taxonomy" id="343691"/>
    <lineage>
        <taxon>Eukaryota</taxon>
        <taxon>Metazoa</taxon>
        <taxon>Ecdysozoa</taxon>
        <taxon>Arthropoda</taxon>
        <taxon>Hexapoda</taxon>
        <taxon>Insecta</taxon>
        <taxon>Pterygota</taxon>
        <taxon>Neoptera</taxon>
        <taxon>Endopterygota</taxon>
        <taxon>Diptera</taxon>
        <taxon>Brachycera</taxon>
        <taxon>Stratiomyomorpha</taxon>
        <taxon>Stratiomyidae</taxon>
        <taxon>Hermetiinae</taxon>
        <taxon>Hermetia</taxon>
    </lineage>
</organism>
<dbReference type="AlphaFoldDB" id="A0A7R8YNP5"/>
<dbReference type="FunCoup" id="A0A7R8YNP5">
    <property type="interactions" value="2330"/>
</dbReference>
<sequence length="465" mass="54620">MEDTTIPLLQTLERFSSIVKQYGDAKLLKYGRSSIPYNTLQRRALEKLRIIQKSIKSKTYRSTEPCMKDLILVELTSWFNNTFFEWADGISCKVCQMKSPANATGYKGDNRVEILNCCGQQTTFYRYNKIAYLLQTRRGRCGEYANCFTFLCKCLGYDARYVFASFDHVWTEVYSDAQKRWIHIDPSENVLDVPLMYQSGWKRKIDYVIAFSLDDIQDVTWRYTSDHKNTLACRRSCSEAKLLETIMQLRKKRQSNLSDTRKKYLNKRNLMETVQLMMERKPTEDEKRGQVENLYIFTLSEKEITEKQFNIRYCCATDMYERYIKQANGSLSIVTESKKFWQTYRFSSTNIFRKVERDWRMVYLARSEGTAEAEIVWKFDFSNSGLVVRNYFLKFDMTTFKNGNVNVKLIADNNSENIRGSNKFKLIATLSGGEGSIAWQHAQLFRQNSNSNEFPFDFNIQLSSN</sequence>
<name>A0A7R8YNP5_HERIL</name>
<comment type="subcellular location">
    <subcellularLocation>
        <location evidence="3">Cytoplasm</location>
    </subcellularLocation>
</comment>
<evidence type="ECO:0000256" key="9">
    <source>
        <dbReference type="ARBA" id="ARBA00022801"/>
    </source>
</evidence>